<dbReference type="InterPro" id="IPR028055">
    <property type="entry name" value="YidC/Oxa/ALB_C"/>
</dbReference>
<protein>
    <recommendedName>
        <fullName evidence="3 13">Membrane protein insertase YidC</fullName>
    </recommendedName>
    <alternativeName>
        <fullName evidence="12 13">Foldase YidC</fullName>
    </alternativeName>
    <alternativeName>
        <fullName evidence="11 13">Membrane integrase YidC</fullName>
    </alternativeName>
    <alternativeName>
        <fullName evidence="13">Membrane protein YidC</fullName>
    </alternativeName>
</protein>
<comment type="similarity">
    <text evidence="2 13">Belongs to the OXA1/ALB3/YidC family. Type 1 subfamily.</text>
</comment>
<feature type="domain" description="Membrane insertase YidC N-terminal" evidence="15">
    <location>
        <begin position="81"/>
        <end position="354"/>
    </location>
</feature>
<evidence type="ECO:0000256" key="5">
    <source>
        <dbReference type="ARBA" id="ARBA00022475"/>
    </source>
</evidence>
<evidence type="ECO:0000256" key="6">
    <source>
        <dbReference type="ARBA" id="ARBA00022692"/>
    </source>
</evidence>
<name>A0ABX8EBK8_9SPHN</name>
<evidence type="ECO:0000256" key="3">
    <source>
        <dbReference type="ARBA" id="ARBA00015325"/>
    </source>
</evidence>
<keyword evidence="5 13" id="KW-1003">Cell membrane</keyword>
<dbReference type="NCBIfam" id="NF002353">
    <property type="entry name" value="PRK01318.1-4"/>
    <property type="match status" value="1"/>
</dbReference>
<keyword evidence="4 13" id="KW-0813">Transport</keyword>
<evidence type="ECO:0000256" key="1">
    <source>
        <dbReference type="ARBA" id="ARBA00004429"/>
    </source>
</evidence>
<dbReference type="Proteomes" id="UP000677126">
    <property type="component" value="Chromosome"/>
</dbReference>
<feature type="domain" description="Membrane insertase YidC/Oxa/ALB C-terminal" evidence="14">
    <location>
        <begin position="365"/>
        <end position="561"/>
    </location>
</feature>
<evidence type="ECO:0000256" key="12">
    <source>
        <dbReference type="ARBA" id="ARBA00033342"/>
    </source>
</evidence>
<dbReference type="EMBL" id="CP054856">
    <property type="protein sequence ID" value="QVM85401.1"/>
    <property type="molecule type" value="Genomic_DNA"/>
</dbReference>
<dbReference type="PRINTS" id="PR00701">
    <property type="entry name" value="60KDINNERMP"/>
</dbReference>
<feature type="transmembrane region" description="Helical" evidence="13">
    <location>
        <begin position="523"/>
        <end position="547"/>
    </location>
</feature>
<comment type="subcellular location">
    <subcellularLocation>
        <location evidence="1">Cell inner membrane</location>
        <topology evidence="1">Multi-pass membrane protein</topology>
    </subcellularLocation>
    <subcellularLocation>
        <location evidence="13">Cell membrane</location>
        <topology evidence="13">Multi-pass membrane protein</topology>
    </subcellularLocation>
</comment>
<keyword evidence="9 13" id="KW-0472">Membrane</keyword>
<evidence type="ECO:0000256" key="13">
    <source>
        <dbReference type="HAMAP-Rule" id="MF_01810"/>
    </source>
</evidence>
<evidence type="ECO:0000259" key="14">
    <source>
        <dbReference type="Pfam" id="PF02096"/>
    </source>
</evidence>
<dbReference type="Pfam" id="PF14849">
    <property type="entry name" value="YidC_periplas"/>
    <property type="match status" value="1"/>
</dbReference>
<dbReference type="CDD" id="cd19961">
    <property type="entry name" value="EcYidC-like_peri"/>
    <property type="match status" value="1"/>
</dbReference>
<evidence type="ECO:0000256" key="9">
    <source>
        <dbReference type="ARBA" id="ARBA00023136"/>
    </source>
</evidence>
<dbReference type="PRINTS" id="PR01900">
    <property type="entry name" value="YIDCPROTEIN"/>
</dbReference>
<dbReference type="Pfam" id="PF02096">
    <property type="entry name" value="60KD_IMP"/>
    <property type="match status" value="1"/>
</dbReference>
<dbReference type="InterPro" id="IPR028053">
    <property type="entry name" value="Membr_insert_YidC_N"/>
</dbReference>
<dbReference type="InterPro" id="IPR038221">
    <property type="entry name" value="YidC_periplasmic_sf"/>
</dbReference>
<keyword evidence="10 13" id="KW-0143">Chaperone</keyword>
<gene>
    <name evidence="13 16" type="primary">yidC</name>
    <name evidence="16" type="ORF">HT578_18385</name>
</gene>
<proteinExistence type="inferred from homology"/>
<dbReference type="Gene3D" id="2.70.98.90">
    <property type="match status" value="1"/>
</dbReference>
<evidence type="ECO:0000256" key="10">
    <source>
        <dbReference type="ARBA" id="ARBA00023186"/>
    </source>
</evidence>
<accession>A0ABX8EBK8</accession>
<dbReference type="PANTHER" id="PTHR12428:SF65">
    <property type="entry name" value="CYTOCHROME C OXIDASE ASSEMBLY PROTEIN COX18, MITOCHONDRIAL"/>
    <property type="match status" value="1"/>
</dbReference>
<keyword evidence="7 13" id="KW-0653">Protein transport</keyword>
<dbReference type="InterPro" id="IPR019998">
    <property type="entry name" value="Membr_insert_YidC"/>
</dbReference>
<evidence type="ECO:0000256" key="4">
    <source>
        <dbReference type="ARBA" id="ARBA00022448"/>
    </source>
</evidence>
<dbReference type="InterPro" id="IPR001708">
    <property type="entry name" value="YidC/ALB3/OXA1/COX18"/>
</dbReference>
<reference evidence="16 17" key="1">
    <citation type="journal article" date="2021" name="Int. J. Syst. Evol. Microbiol.">
        <title>Novosphingobium decolorationis sp. nov., an aniline blue-decolourizing bacterium isolated from East Pacific sediment.</title>
        <authorList>
            <person name="Chen X."/>
            <person name="Dong B."/>
            <person name="Chen T."/>
            <person name="Ren N."/>
            <person name="Wang J."/>
            <person name="Xu Y."/>
            <person name="Yang J."/>
            <person name="Zhu S."/>
            <person name="Chen J."/>
        </authorList>
    </citation>
    <scope>NUCLEOTIDE SEQUENCE [LARGE SCALE GENOMIC DNA]</scope>
    <source>
        <strain evidence="16 17">502str22</strain>
    </source>
</reference>
<evidence type="ECO:0000259" key="15">
    <source>
        <dbReference type="Pfam" id="PF14849"/>
    </source>
</evidence>
<organism evidence="16 17">
    <name type="scientific">Novosphingobium decolorationis</name>
    <dbReference type="NCBI Taxonomy" id="2698673"/>
    <lineage>
        <taxon>Bacteria</taxon>
        <taxon>Pseudomonadati</taxon>
        <taxon>Pseudomonadota</taxon>
        <taxon>Alphaproteobacteria</taxon>
        <taxon>Sphingomonadales</taxon>
        <taxon>Sphingomonadaceae</taxon>
        <taxon>Novosphingobium</taxon>
    </lineage>
</organism>
<dbReference type="PANTHER" id="PTHR12428">
    <property type="entry name" value="OXA1"/>
    <property type="match status" value="1"/>
</dbReference>
<dbReference type="HAMAP" id="MF_01810">
    <property type="entry name" value="YidC_type1"/>
    <property type="match status" value="1"/>
</dbReference>
<evidence type="ECO:0000256" key="7">
    <source>
        <dbReference type="ARBA" id="ARBA00022927"/>
    </source>
</evidence>
<comment type="subunit">
    <text evidence="13">Interacts with the Sec translocase complex via SecD. Specifically interacts with transmembrane segments of nascent integral membrane proteins during membrane integration.</text>
</comment>
<comment type="function">
    <text evidence="13">Required for the insertion and/or proper folding and/or complex formation of integral membrane proteins into the membrane. Involved in integration of membrane proteins that insert both dependently and independently of the Sec translocase complex, as well as at least some lipoproteins. Aids folding of multispanning membrane proteins.</text>
</comment>
<dbReference type="CDD" id="cd20070">
    <property type="entry name" value="5TM_YidC_Alb3"/>
    <property type="match status" value="1"/>
</dbReference>
<evidence type="ECO:0000313" key="17">
    <source>
        <dbReference type="Proteomes" id="UP000677126"/>
    </source>
</evidence>
<keyword evidence="8 13" id="KW-1133">Transmembrane helix</keyword>
<evidence type="ECO:0000256" key="2">
    <source>
        <dbReference type="ARBA" id="ARBA00010527"/>
    </source>
</evidence>
<keyword evidence="6 13" id="KW-0812">Transmembrane</keyword>
<feature type="transmembrane region" description="Helical" evidence="13">
    <location>
        <begin position="491"/>
        <end position="511"/>
    </location>
</feature>
<evidence type="ECO:0000313" key="16">
    <source>
        <dbReference type="EMBL" id="QVM85401.1"/>
    </source>
</evidence>
<dbReference type="NCBIfam" id="TIGR03593">
    <property type="entry name" value="yidC_nterm"/>
    <property type="match status" value="1"/>
</dbReference>
<dbReference type="RefSeq" id="WP_213501013.1">
    <property type="nucleotide sequence ID" value="NZ_CP054856.1"/>
</dbReference>
<keyword evidence="17" id="KW-1185">Reference proteome</keyword>
<sequence length="590" mass="64738">MQNQRNIILAVVLTALVLFGWEAGVGYFYPQAKTPTKTVEAGGAEDATKPGKPTREGGLRDAAAVALEKKDLKSALAAGERVAIEAPAVSGSINLVGGLIDDLVLNEHRETVDKDSGPVRLYSPSGTPAQQFAQFGWVGEGAAAPNAGTVWSVKDGAKLTPSTPVTLTWDNGKGQTFALTYKVDDNYMLTVEQSVANAGQAPVIVQPFALINRTDKTASLDSFQVHSGPVGAFDGSVSFGTDYDDIAEEKTIETAGNADWIGFTDVYWMSTLAPVGAKAEGTYRALGNDLFRADLVYAQQALQPGQKLSRTTKLFAGAKEHNVLDAYEAQGITNFGLAIDWGWFRWFEKPIFWLLVKLFSLVGNFGVAIILLTAIVRGIMFPIAQRGFASMAAMRAVQPKMKAIQERYKDDKQKQQQEVMKLYKEEGVNPLAGCLPMLLQIPVFFALYKTLILAIEMRHQPFILWIKDLSAPDPLHILNLFGLIPFDPPSFLGIGVLALLLGVTMFLQFRLNPAQMDPTQQQIFMIMPWFMMFVMAPFASGLLLYWITSNLLTIAQQKYLYSRHPQLKAQTEKVAEDSARAKAREKKGKA</sequence>
<feature type="transmembrane region" description="Helical" evidence="13">
    <location>
        <begin position="351"/>
        <end position="376"/>
    </location>
</feature>
<dbReference type="NCBIfam" id="TIGR03592">
    <property type="entry name" value="yidC_oxa1_cterm"/>
    <property type="match status" value="1"/>
</dbReference>
<evidence type="ECO:0000256" key="11">
    <source>
        <dbReference type="ARBA" id="ARBA00033245"/>
    </source>
</evidence>
<evidence type="ECO:0000256" key="8">
    <source>
        <dbReference type="ARBA" id="ARBA00022989"/>
    </source>
</evidence>
<dbReference type="InterPro" id="IPR047196">
    <property type="entry name" value="YidC_ALB_C"/>
</dbReference>
<feature type="transmembrane region" description="Helical" evidence="13">
    <location>
        <begin position="7"/>
        <end position="29"/>
    </location>
</feature>